<evidence type="ECO:0000256" key="9">
    <source>
        <dbReference type="ARBA" id="ARBA00022777"/>
    </source>
</evidence>
<dbReference type="PANTHER" id="PTHR42878">
    <property type="entry name" value="TWO-COMPONENT HISTIDINE KINASE"/>
    <property type="match status" value="1"/>
</dbReference>
<sequence length="750" mass="80673">MLLAGVVATVLSAVTLRAAQSETANRVMDQRHQIALAAIRMETGRYRGMLDTLAAGIAADDELTWDEFDVATAPLADAALIGAAPVAFVAAVPDPDVAAAQQRWRDRGATGLTLRPQEGLDEHFFTIFSRTLDESEQQSPSGLDIAGVEPLGTTLRAARDIRQTTVSDAYVLLRDRDKPAAEQQQSFVFAVPVWTRANTPEFRGWVVSGLRGGTFLRDILTHVGQSQISGDLISVNSDGTRHPVASWAGPGDPGLRRADPLRVADREWILETRGDSRHLAGAGWYLPAVTLAGGLTLTALLAWLVHVLATGRARARIRVQEATAELREAEAASRRQADLLGAIMTTISDGVSVVDSRGRLLMENPAAQQLLGLTGGIDDPADWQQHYGVYRPDGRTPLPTEEMPLIRALRGEPTDGFEVIIRNPGHPDGVLLSIDGRPLDPSAGEHGAVAVCRDITELRRYETDLSIFAGVVAHDLKAPLSLVRGHAELACEDLPDLPETAEARDGLRRIVQAVDRMDTLIETMLGYTTARHAPLRTTAVDPAALAREIISDRITGLGPDRPVPSWSVEPLPEVQADPAMLRHVLDNLIGNAIKYVRPGAAPYVEVAAGPAEPGRVRIEVADSGIGIPDADKPYVFESFHRTAAATANYAGTGLGLAICRRIVQRHGGEIGVEDNPGGGTRFWFTLPTPTHTEEPVSAKPADDEAVREALERALAERAAIMDAARLPGLGAQPDETPDRPRVPERPNSPR</sequence>
<evidence type="ECO:0000256" key="13">
    <source>
        <dbReference type="ARBA" id="ARBA00023136"/>
    </source>
</evidence>
<evidence type="ECO:0000256" key="2">
    <source>
        <dbReference type="ARBA" id="ARBA00004141"/>
    </source>
</evidence>
<dbReference type="PANTHER" id="PTHR42878:SF7">
    <property type="entry name" value="SENSOR HISTIDINE KINASE GLRK"/>
    <property type="match status" value="1"/>
</dbReference>
<comment type="subcellular location">
    <subcellularLocation>
        <location evidence="3">Cell membrane</location>
    </subcellularLocation>
    <subcellularLocation>
        <location evidence="2">Membrane</location>
        <topology evidence="2">Multi-pass membrane protein</topology>
    </subcellularLocation>
</comment>
<organism evidence="20 21">
    <name type="scientific">Actinoplanes utahensis</name>
    <dbReference type="NCBI Taxonomy" id="1869"/>
    <lineage>
        <taxon>Bacteria</taxon>
        <taxon>Bacillati</taxon>
        <taxon>Actinomycetota</taxon>
        <taxon>Actinomycetes</taxon>
        <taxon>Micromonosporales</taxon>
        <taxon>Micromonosporaceae</taxon>
        <taxon>Actinoplanes</taxon>
    </lineage>
</organism>
<dbReference type="CDD" id="cd00075">
    <property type="entry name" value="HATPase"/>
    <property type="match status" value="1"/>
</dbReference>
<evidence type="ECO:0000256" key="4">
    <source>
        <dbReference type="ARBA" id="ARBA00012438"/>
    </source>
</evidence>
<gene>
    <name evidence="20" type="ORF">MB27_31410</name>
</gene>
<protein>
    <recommendedName>
        <fullName evidence="14">Sensor-like histidine kinase SenX3</fullName>
        <ecNumber evidence="4">2.7.13.3</ecNumber>
    </recommendedName>
</protein>
<dbReference type="Pfam" id="PF13188">
    <property type="entry name" value="PAS_8"/>
    <property type="match status" value="1"/>
</dbReference>
<dbReference type="EMBL" id="JRTT01000064">
    <property type="protein sequence ID" value="KHD74005.1"/>
    <property type="molecule type" value="Genomic_DNA"/>
</dbReference>
<dbReference type="SMART" id="SM00387">
    <property type="entry name" value="HATPase_c"/>
    <property type="match status" value="1"/>
</dbReference>
<dbReference type="SMART" id="SM01079">
    <property type="entry name" value="CHASE"/>
    <property type="match status" value="1"/>
</dbReference>
<evidence type="ECO:0000259" key="19">
    <source>
        <dbReference type="PROSITE" id="PS50839"/>
    </source>
</evidence>
<dbReference type="InterPro" id="IPR003661">
    <property type="entry name" value="HisK_dim/P_dom"/>
</dbReference>
<dbReference type="AlphaFoldDB" id="A0A0A6UD85"/>
<dbReference type="SMART" id="SM00388">
    <property type="entry name" value="HisKA"/>
    <property type="match status" value="1"/>
</dbReference>
<evidence type="ECO:0000256" key="1">
    <source>
        <dbReference type="ARBA" id="ARBA00000085"/>
    </source>
</evidence>
<dbReference type="GO" id="GO:0005886">
    <property type="term" value="C:plasma membrane"/>
    <property type="evidence" value="ECO:0007669"/>
    <property type="project" value="UniProtKB-SubCell"/>
</dbReference>
<keyword evidence="11" id="KW-1133">Transmembrane helix</keyword>
<evidence type="ECO:0000256" key="14">
    <source>
        <dbReference type="ARBA" id="ARBA00039401"/>
    </source>
</evidence>
<evidence type="ECO:0000256" key="3">
    <source>
        <dbReference type="ARBA" id="ARBA00004236"/>
    </source>
</evidence>
<keyword evidence="15" id="KW-0175">Coiled coil</keyword>
<keyword evidence="21" id="KW-1185">Reference proteome</keyword>
<keyword evidence="8" id="KW-0547">Nucleotide-binding</keyword>
<dbReference type="InterPro" id="IPR035965">
    <property type="entry name" value="PAS-like_dom_sf"/>
</dbReference>
<dbReference type="InterPro" id="IPR003594">
    <property type="entry name" value="HATPase_dom"/>
</dbReference>
<evidence type="ECO:0000256" key="10">
    <source>
        <dbReference type="ARBA" id="ARBA00022840"/>
    </source>
</evidence>
<evidence type="ECO:0000256" key="6">
    <source>
        <dbReference type="ARBA" id="ARBA00022679"/>
    </source>
</evidence>
<dbReference type="GO" id="GO:0030295">
    <property type="term" value="F:protein kinase activator activity"/>
    <property type="evidence" value="ECO:0007669"/>
    <property type="project" value="TreeGrafter"/>
</dbReference>
<dbReference type="InterPro" id="IPR036890">
    <property type="entry name" value="HATPase_C_sf"/>
</dbReference>
<dbReference type="Proteomes" id="UP000054537">
    <property type="component" value="Unassembled WGS sequence"/>
</dbReference>
<dbReference type="Gene3D" id="3.30.565.10">
    <property type="entry name" value="Histidine kinase-like ATPase, C-terminal domain"/>
    <property type="match status" value="1"/>
</dbReference>
<keyword evidence="6" id="KW-0808">Transferase</keyword>
<evidence type="ECO:0000259" key="17">
    <source>
        <dbReference type="PROSITE" id="PS50109"/>
    </source>
</evidence>
<comment type="catalytic activity">
    <reaction evidence="1">
        <text>ATP + protein L-histidine = ADP + protein N-phospho-L-histidine.</text>
        <dbReference type="EC" id="2.7.13.3"/>
    </reaction>
</comment>
<dbReference type="PROSITE" id="PS50112">
    <property type="entry name" value="PAS"/>
    <property type="match status" value="1"/>
</dbReference>
<dbReference type="Pfam" id="PF03924">
    <property type="entry name" value="CHASE"/>
    <property type="match status" value="1"/>
</dbReference>
<evidence type="ECO:0000313" key="21">
    <source>
        <dbReference type="Proteomes" id="UP000054537"/>
    </source>
</evidence>
<feature type="domain" description="CHASE" evidence="19">
    <location>
        <begin position="116"/>
        <end position="223"/>
    </location>
</feature>
<dbReference type="GO" id="GO:0005524">
    <property type="term" value="F:ATP binding"/>
    <property type="evidence" value="ECO:0007669"/>
    <property type="project" value="UniProtKB-KW"/>
</dbReference>
<dbReference type="InterPro" id="IPR005467">
    <property type="entry name" value="His_kinase_dom"/>
</dbReference>
<dbReference type="SUPFAM" id="SSF55874">
    <property type="entry name" value="ATPase domain of HSP90 chaperone/DNA topoisomerase II/histidine kinase"/>
    <property type="match status" value="1"/>
</dbReference>
<dbReference type="InterPro" id="IPR050351">
    <property type="entry name" value="BphY/WalK/GraS-like"/>
</dbReference>
<evidence type="ECO:0000313" key="20">
    <source>
        <dbReference type="EMBL" id="KHD74005.1"/>
    </source>
</evidence>
<feature type="region of interest" description="Disordered" evidence="16">
    <location>
        <begin position="724"/>
        <end position="750"/>
    </location>
</feature>
<evidence type="ECO:0000256" key="15">
    <source>
        <dbReference type="SAM" id="Coils"/>
    </source>
</evidence>
<keyword evidence="7" id="KW-0812">Transmembrane</keyword>
<dbReference type="CDD" id="cd00130">
    <property type="entry name" value="PAS"/>
    <property type="match status" value="1"/>
</dbReference>
<dbReference type="PRINTS" id="PR00344">
    <property type="entry name" value="BCTRLSENSOR"/>
</dbReference>
<dbReference type="PROSITE" id="PS50839">
    <property type="entry name" value="CHASE"/>
    <property type="match status" value="1"/>
</dbReference>
<dbReference type="GO" id="GO:0000155">
    <property type="term" value="F:phosphorelay sensor kinase activity"/>
    <property type="evidence" value="ECO:0007669"/>
    <property type="project" value="InterPro"/>
</dbReference>
<dbReference type="InterPro" id="IPR004358">
    <property type="entry name" value="Sig_transdc_His_kin-like_C"/>
</dbReference>
<evidence type="ECO:0000256" key="5">
    <source>
        <dbReference type="ARBA" id="ARBA00022553"/>
    </source>
</evidence>
<evidence type="ECO:0000256" key="7">
    <source>
        <dbReference type="ARBA" id="ARBA00022692"/>
    </source>
</evidence>
<dbReference type="InterPro" id="IPR042240">
    <property type="entry name" value="CHASE_sf"/>
</dbReference>
<dbReference type="InterPro" id="IPR036097">
    <property type="entry name" value="HisK_dim/P_sf"/>
</dbReference>
<dbReference type="InterPro" id="IPR006189">
    <property type="entry name" value="CHASE_dom"/>
</dbReference>
<feature type="domain" description="PAS" evidence="18">
    <location>
        <begin position="336"/>
        <end position="374"/>
    </location>
</feature>
<dbReference type="Gene3D" id="3.30.450.20">
    <property type="entry name" value="PAS domain"/>
    <property type="match status" value="1"/>
</dbReference>
<name>A0A0A6UD85_ACTUT</name>
<feature type="domain" description="Histidine kinase" evidence="17">
    <location>
        <begin position="471"/>
        <end position="690"/>
    </location>
</feature>
<dbReference type="PROSITE" id="PS50109">
    <property type="entry name" value="HIS_KIN"/>
    <property type="match status" value="1"/>
</dbReference>
<dbReference type="CDD" id="cd00082">
    <property type="entry name" value="HisKA"/>
    <property type="match status" value="1"/>
</dbReference>
<evidence type="ECO:0000259" key="18">
    <source>
        <dbReference type="PROSITE" id="PS50112"/>
    </source>
</evidence>
<proteinExistence type="predicted"/>
<dbReference type="OrthoDB" id="5241402at2"/>
<keyword evidence="5" id="KW-0597">Phosphoprotein</keyword>
<dbReference type="EC" id="2.7.13.3" evidence="4"/>
<keyword evidence="10" id="KW-0067">ATP-binding</keyword>
<accession>A0A0A6UD85</accession>
<dbReference type="Gene3D" id="1.10.287.130">
    <property type="match status" value="1"/>
</dbReference>
<dbReference type="Pfam" id="PF00512">
    <property type="entry name" value="HisKA"/>
    <property type="match status" value="1"/>
</dbReference>
<keyword evidence="12" id="KW-0902">Two-component regulatory system</keyword>
<evidence type="ECO:0000256" key="12">
    <source>
        <dbReference type="ARBA" id="ARBA00023012"/>
    </source>
</evidence>
<dbReference type="eggNOG" id="COG5002">
    <property type="taxonomic scope" value="Bacteria"/>
</dbReference>
<feature type="coiled-coil region" evidence="15">
    <location>
        <begin position="312"/>
        <end position="339"/>
    </location>
</feature>
<dbReference type="InterPro" id="IPR000014">
    <property type="entry name" value="PAS"/>
</dbReference>
<keyword evidence="9" id="KW-0418">Kinase</keyword>
<dbReference type="SUPFAM" id="SSF55785">
    <property type="entry name" value="PYP-like sensor domain (PAS domain)"/>
    <property type="match status" value="1"/>
</dbReference>
<evidence type="ECO:0000256" key="11">
    <source>
        <dbReference type="ARBA" id="ARBA00022989"/>
    </source>
</evidence>
<keyword evidence="13" id="KW-0472">Membrane</keyword>
<dbReference type="FunFam" id="3.30.565.10:FF:000006">
    <property type="entry name" value="Sensor histidine kinase WalK"/>
    <property type="match status" value="1"/>
</dbReference>
<dbReference type="GO" id="GO:0007234">
    <property type="term" value="P:osmosensory signaling via phosphorelay pathway"/>
    <property type="evidence" value="ECO:0007669"/>
    <property type="project" value="TreeGrafter"/>
</dbReference>
<evidence type="ECO:0000256" key="8">
    <source>
        <dbReference type="ARBA" id="ARBA00022741"/>
    </source>
</evidence>
<dbReference type="Gene3D" id="3.30.450.350">
    <property type="entry name" value="CHASE domain"/>
    <property type="match status" value="1"/>
</dbReference>
<comment type="caution">
    <text evidence="20">The sequence shown here is derived from an EMBL/GenBank/DDBJ whole genome shotgun (WGS) entry which is preliminary data.</text>
</comment>
<reference evidence="20 21" key="1">
    <citation type="submission" date="2014-10" db="EMBL/GenBank/DDBJ databases">
        <title>Draft genome sequence of Actinoplanes utahensis NRRL 12052.</title>
        <authorList>
            <person name="Velasco-Bucheli B."/>
            <person name="del Cerro C."/>
            <person name="Hormigo D."/>
            <person name="Garcia J.L."/>
            <person name="Acebal C."/>
            <person name="Arroyo M."/>
            <person name="de la Mata I."/>
        </authorList>
    </citation>
    <scope>NUCLEOTIDE SEQUENCE [LARGE SCALE GENOMIC DNA]</scope>
    <source>
        <strain evidence="20 21">NRRL 12052</strain>
    </source>
</reference>
<dbReference type="Pfam" id="PF02518">
    <property type="entry name" value="HATPase_c"/>
    <property type="match status" value="1"/>
</dbReference>
<dbReference type="GO" id="GO:0000156">
    <property type="term" value="F:phosphorelay response regulator activity"/>
    <property type="evidence" value="ECO:0007669"/>
    <property type="project" value="TreeGrafter"/>
</dbReference>
<dbReference type="STRING" id="1869.MB27_31410"/>
<evidence type="ECO:0000256" key="16">
    <source>
        <dbReference type="SAM" id="MobiDB-lite"/>
    </source>
</evidence>
<dbReference type="SUPFAM" id="SSF47384">
    <property type="entry name" value="Homodimeric domain of signal transducing histidine kinase"/>
    <property type="match status" value="1"/>
</dbReference>